<dbReference type="Pfam" id="PF01443">
    <property type="entry name" value="Viral_helicase1"/>
    <property type="match status" value="1"/>
</dbReference>
<comment type="function">
    <text evidence="13">Involved in the virus replication. Contains a helicase domain and a methyltransferase domain. The methyltransferase domain is probably involved in viral RNA capping. Involved in the formation of ER membrane spherular invaginations in which RNA replication complexes form.</text>
</comment>
<comment type="subcellular location">
    <subcellularLocation>
        <location evidence="1">Host endoplasmic reticulum membrane</location>
        <topology evidence="1">Peripheral membrane protein</topology>
    </subcellularLocation>
</comment>
<evidence type="ECO:0000256" key="8">
    <source>
        <dbReference type="ARBA" id="ARBA00022806"/>
    </source>
</evidence>
<keyword evidence="9" id="KW-0067">ATP-binding</keyword>
<dbReference type="GO" id="GO:0032259">
    <property type="term" value="P:methylation"/>
    <property type="evidence" value="ECO:0007669"/>
    <property type="project" value="UniProtKB-KW"/>
</dbReference>
<proteinExistence type="inferred from homology"/>
<keyword evidence="5" id="KW-0808">Transferase</keyword>
<evidence type="ECO:0000259" key="15">
    <source>
        <dbReference type="PROSITE" id="PS51743"/>
    </source>
</evidence>
<dbReference type="GO" id="GO:0003723">
    <property type="term" value="F:RNA binding"/>
    <property type="evidence" value="ECO:0007669"/>
    <property type="project" value="InterPro"/>
</dbReference>
<keyword evidence="4" id="KW-0489">Methyltransferase</keyword>
<protein>
    <recommendedName>
        <fullName evidence="3">Replication protein 1a</fullName>
    </recommendedName>
</protein>
<keyword evidence="8" id="KW-0347">Helicase</keyword>
<keyword evidence="10" id="KW-1043">Host membrane</keyword>
<dbReference type="InterPro" id="IPR021002">
    <property type="entry name" value="1a_necrotic_phenotyp-det_dom"/>
</dbReference>
<accession>Q8QME2</accession>
<keyword evidence="7" id="KW-0378">Hydrolase</keyword>
<evidence type="ECO:0000256" key="11">
    <source>
        <dbReference type="ARBA" id="ARBA00023136"/>
    </source>
</evidence>
<evidence type="ECO:0000256" key="12">
    <source>
        <dbReference type="ARBA" id="ARBA00023184"/>
    </source>
</evidence>
<dbReference type="GO" id="GO:0004386">
    <property type="term" value="F:helicase activity"/>
    <property type="evidence" value="ECO:0007669"/>
    <property type="project" value="UniProtKB-KW"/>
</dbReference>
<dbReference type="GO" id="GO:0044167">
    <property type="term" value="C:host cell endoplasmic reticulum membrane"/>
    <property type="evidence" value="ECO:0007669"/>
    <property type="project" value="UniProtKB-SubCell"/>
</dbReference>
<evidence type="ECO:0000256" key="13">
    <source>
        <dbReference type="ARBA" id="ARBA00025130"/>
    </source>
</evidence>
<name>Q8QME2_9BROM</name>
<dbReference type="EMBL" id="AJ304393">
    <property type="protein sequence ID" value="CAC80000.1"/>
    <property type="molecule type" value="Genomic_RNA"/>
</dbReference>
<dbReference type="Pfam" id="PF12467">
    <property type="entry name" value="CMV_1a"/>
    <property type="match status" value="1"/>
</dbReference>
<evidence type="ECO:0000256" key="4">
    <source>
        <dbReference type="ARBA" id="ARBA00022603"/>
    </source>
</evidence>
<dbReference type="Gene3D" id="3.40.50.300">
    <property type="entry name" value="P-loop containing nucleotide triphosphate hydrolases"/>
    <property type="match status" value="2"/>
</dbReference>
<dbReference type="GO" id="GO:0006396">
    <property type="term" value="P:RNA processing"/>
    <property type="evidence" value="ECO:0007669"/>
    <property type="project" value="InterPro"/>
</dbReference>
<dbReference type="GO" id="GO:0016817">
    <property type="term" value="F:hydrolase activity, acting on acid anhydrides"/>
    <property type="evidence" value="ECO:0007669"/>
    <property type="project" value="InterPro"/>
</dbReference>
<dbReference type="SUPFAM" id="SSF52540">
    <property type="entry name" value="P-loop containing nucleoside triphosphate hydrolases"/>
    <property type="match status" value="1"/>
</dbReference>
<evidence type="ECO:0000256" key="7">
    <source>
        <dbReference type="ARBA" id="ARBA00022801"/>
    </source>
</evidence>
<dbReference type="InterPro" id="IPR002588">
    <property type="entry name" value="Alphavirus-like_MT_dom"/>
</dbReference>
<evidence type="ECO:0000256" key="2">
    <source>
        <dbReference type="ARBA" id="ARBA00010328"/>
    </source>
</evidence>
<evidence type="ECO:0000256" key="3">
    <source>
        <dbReference type="ARBA" id="ARBA00020856"/>
    </source>
</evidence>
<dbReference type="Pfam" id="PF01660">
    <property type="entry name" value="Vmethyltransf"/>
    <property type="match status" value="1"/>
</dbReference>
<evidence type="ECO:0000256" key="10">
    <source>
        <dbReference type="ARBA" id="ARBA00022870"/>
    </source>
</evidence>
<evidence type="ECO:0000259" key="14">
    <source>
        <dbReference type="PROSITE" id="PS51657"/>
    </source>
</evidence>
<reference evidence="16 17" key="1">
    <citation type="journal article" date="2002" name="J. Virol.">
        <title>Inter- and intramolecular recombinations in the cucumber mosaic virus genome related to adaptation to alstroemeria.</title>
        <authorList>
            <person name="Chen Y.K."/>
            <person name="Goldbach R."/>
            <person name="Prins M."/>
        </authorList>
    </citation>
    <scope>NUCLEOTIDE SEQUENCE [LARGE SCALE GENOMIC DNA]</scope>
    <source>
        <strain evidence="16 17">ALS</strain>
    </source>
</reference>
<gene>
    <name evidence="16" type="primary">1a</name>
</gene>
<feature type="domain" description="Alphavirus-like MT" evidence="15">
    <location>
        <begin position="72"/>
        <end position="290"/>
    </location>
</feature>
<dbReference type="GO" id="GO:0008174">
    <property type="term" value="F:mRNA methyltransferase activity"/>
    <property type="evidence" value="ECO:0007669"/>
    <property type="project" value="UniProtKB-UniRule"/>
</dbReference>
<evidence type="ECO:0000313" key="17">
    <source>
        <dbReference type="Proteomes" id="UP000246656"/>
    </source>
</evidence>
<comment type="similarity">
    <text evidence="2">Belongs to the bromoviridae replication protein 1a family.</text>
</comment>
<organism evidence="16 17">
    <name type="scientific">Cucumber mosaic virus</name>
    <name type="common">cucumber mosaic cucumovirus</name>
    <dbReference type="NCBI Taxonomy" id="12305"/>
    <lineage>
        <taxon>Viruses</taxon>
        <taxon>Riboviria</taxon>
        <taxon>Orthornavirae</taxon>
        <taxon>Kitrinoviricota</taxon>
        <taxon>Alsuviricetes</taxon>
        <taxon>Martellivirales</taxon>
        <taxon>Bromoviridae</taxon>
        <taxon>Cucumovirus</taxon>
        <taxon>Cucumovirus CMV</taxon>
    </lineage>
</organism>
<dbReference type="GO" id="GO:0016556">
    <property type="term" value="P:mRNA modification"/>
    <property type="evidence" value="ECO:0007669"/>
    <property type="project" value="InterPro"/>
</dbReference>
<keyword evidence="6" id="KW-0547">Nucleotide-binding</keyword>
<sequence length="1009" mass="113484">MATSSFNINELVASHGDKGLLATALVDKTAHEQLEEQLQHQRRGLKVYIRNVLDVKDSEVIRTRYGGKYDLHLTQQELAPHGLAGALRLCETLDCLDFFPRSGLRQDLVLNFGGSWVTHYLRGHNVHWWSPCLGIRDKMRHTERLMSMRKVILNDPQQFDGRQPDFCTESAAECKVQAHFAISIHGEYDMAFRGLCEAMNAHGTTILKGTMMFDGAMMFDDQGFIPELKCQWRKIKSAFSEEEDATCLAAKLNSSVFSRVRNGKTLIAFDFVEESTMSYVHDWDNIKSFMTDQTYSFNGMTYGIERCVIYAGVMTYKIVGVPGMCPPELIRHCIWFPSMKDYVGLKIPASDDLVKWKTVRILLSTLRETEEIAMRCYNDKKNWMDQFKVILGVLSSKSSTIVINGMSMQSGERIDLNDYHYIGFAILLHTKLKYEQLGKMYDMWNASFIWKWFASMSRPFRVFFSTVVKTLFPTLRTREEREFLVKLSTSVTFNEECSFDGGKEWDVISSAAFVTAQAVADGTILAEEKAKKLADRLAVPVEEVSAIPEVSPTPVDQGTACGLETETSELDSLSAQTRSPITRIAERATAMLEYSAYEKQLHDTTVSNLQRIWCMAGGDNKRNSLESNLKFVFDTYFSVDALVNVHFPTGRWMHPVPEGVVYSVGYNEKGLGPKLDSELYIVNGDCVISNSHDLFSITKSLLAPTGTISQVDGVAGCGKTTAIKSMFNPSTDIIVTANKKSAQDVRYALFKSTDSKEACAFVRTADSILLNDCPTVSRVLVDEVVLLHFGQLCAVMSKLHAVRALCFGDSEQIAFSSRDASFDMRFSKLIPDETSDADTTFRSPQDVVPLVRLMATKALPRGTRTKYSRWVSQSKVRNSVTSRAVASVSLVELDPTRFYITMTQADKASLITRAKELNLPKAFYTDRIKTVHESQGISEDHVTLVRLKSTKCDLFKKFSYCLVAVTRHKVTFRYEYCGVLGGDRHKVTFRYEYCGVLGGDLIATCIPLV</sequence>
<dbReference type="PROSITE" id="PS51743">
    <property type="entry name" value="ALPHAVIRUS_MT"/>
    <property type="match status" value="1"/>
</dbReference>
<dbReference type="Proteomes" id="UP000246656">
    <property type="component" value="Genome"/>
</dbReference>
<keyword evidence="12" id="KW-1038">Host endoplasmic reticulum</keyword>
<feature type="domain" description="(+)RNA virus helicase C-terminal" evidence="14">
    <location>
        <begin position="686"/>
        <end position="1009"/>
    </location>
</feature>
<dbReference type="Pfam" id="PF12503">
    <property type="entry name" value="CMV_1a_C"/>
    <property type="match status" value="1"/>
</dbReference>
<dbReference type="PROSITE" id="PS51657">
    <property type="entry name" value="PSRV_HELICASE"/>
    <property type="match status" value="1"/>
</dbReference>
<evidence type="ECO:0000256" key="1">
    <source>
        <dbReference type="ARBA" id="ARBA00004291"/>
    </source>
</evidence>
<dbReference type="InterPro" id="IPR027351">
    <property type="entry name" value="(+)RNA_virus_helicase_core_dom"/>
</dbReference>
<evidence type="ECO:0000313" key="16">
    <source>
        <dbReference type="EMBL" id="CAC80000.1"/>
    </source>
</evidence>
<dbReference type="InterPro" id="IPR022184">
    <property type="entry name" value="CMV_1a_C"/>
</dbReference>
<evidence type="ECO:0000256" key="9">
    <source>
        <dbReference type="ARBA" id="ARBA00022840"/>
    </source>
</evidence>
<keyword evidence="11" id="KW-0472">Membrane</keyword>
<evidence type="ECO:0000256" key="6">
    <source>
        <dbReference type="ARBA" id="ARBA00022741"/>
    </source>
</evidence>
<dbReference type="GO" id="GO:0005524">
    <property type="term" value="F:ATP binding"/>
    <property type="evidence" value="ECO:0007669"/>
    <property type="project" value="UniProtKB-KW"/>
</dbReference>
<evidence type="ECO:0000256" key="5">
    <source>
        <dbReference type="ARBA" id="ARBA00022679"/>
    </source>
</evidence>
<dbReference type="InterPro" id="IPR027417">
    <property type="entry name" value="P-loop_NTPase"/>
</dbReference>